<dbReference type="AlphaFoldDB" id="A0A0S1XAZ9"/>
<evidence type="ECO:0000313" key="2">
    <source>
        <dbReference type="Proteomes" id="UP000066042"/>
    </source>
</evidence>
<protein>
    <recommendedName>
        <fullName evidence="3">HEAT repeat domain-containing protein</fullName>
    </recommendedName>
</protein>
<dbReference type="RefSeq" id="WP_056933732.1">
    <property type="nucleotide sequence ID" value="NZ_CP013050.1"/>
</dbReference>
<organism evidence="1 2">
    <name type="scientific">Thermococcus barophilus</name>
    <dbReference type="NCBI Taxonomy" id="55802"/>
    <lineage>
        <taxon>Archaea</taxon>
        <taxon>Methanobacteriati</taxon>
        <taxon>Methanobacteriota</taxon>
        <taxon>Thermococci</taxon>
        <taxon>Thermococcales</taxon>
        <taxon>Thermococcaceae</taxon>
        <taxon>Thermococcus</taxon>
    </lineage>
</organism>
<evidence type="ECO:0000313" key="1">
    <source>
        <dbReference type="EMBL" id="ALM74958.1"/>
    </source>
</evidence>
<dbReference type="PATRIC" id="fig|55802.8.peg.1005"/>
<dbReference type="Proteomes" id="UP000066042">
    <property type="component" value="Chromosome"/>
</dbReference>
<evidence type="ECO:0008006" key="3">
    <source>
        <dbReference type="Google" id="ProtNLM"/>
    </source>
</evidence>
<accession>A0A0S1XAZ9</accession>
<reference evidence="1 2" key="1">
    <citation type="journal article" date="2016" name="Genome Announc.">
        <title>Complete genome sequence of the hyperthermophilic and piezophilic archaeon Thermococcus barophilus Ch5, capable of growth at the expense of hydrogenogenesis from carbon monoxide and formate.</title>
        <authorList>
            <person name="Oger P."/>
            <person name="Sokolova T.G."/>
            <person name="Kozhevnikova D.A."/>
            <person name="Taranov E.A."/>
            <person name="Vannier P."/>
            <person name="Lee H.S."/>
            <person name="Kwon K.K."/>
            <person name="Kang S.G."/>
            <person name="Lee J.H."/>
            <person name="Bonch-Osmolovskaya E.A."/>
            <person name="Lebedinsky A.V."/>
        </authorList>
    </citation>
    <scope>NUCLEOTIDE SEQUENCE [LARGE SCALE GENOMIC DNA]</scope>
    <source>
        <strain evidence="2">Ch5</strain>
    </source>
</reference>
<gene>
    <name evidence="1" type="ORF">TBCH5v1_1014</name>
</gene>
<sequence>MQEWYQSRALYEAISKLIGNRDFKTAVQIAETIPDKGIKAKAFSKITVEMAKMGEDYREVLKKTLDAIFEMENEDSITKALMSLAFEFLNLDMINESLRIASMIKDVSNRSKIQAEVAISLAKKGKIPEALKLINDILDDDVKTWATSRLAAEINQKRED</sequence>
<dbReference type="STRING" id="55802.TBCH5v1_1014"/>
<dbReference type="Gene3D" id="1.25.40.10">
    <property type="entry name" value="Tetratricopeptide repeat domain"/>
    <property type="match status" value="2"/>
</dbReference>
<name>A0A0S1XAZ9_THEBA</name>
<dbReference type="EMBL" id="CP013050">
    <property type="protein sequence ID" value="ALM74958.1"/>
    <property type="molecule type" value="Genomic_DNA"/>
</dbReference>
<proteinExistence type="predicted"/>
<dbReference type="InterPro" id="IPR011990">
    <property type="entry name" value="TPR-like_helical_dom_sf"/>
</dbReference>
<dbReference type="GeneID" id="26136282"/>